<feature type="transmembrane region" description="Helical" evidence="8">
    <location>
        <begin position="157"/>
        <end position="175"/>
    </location>
</feature>
<evidence type="ECO:0000256" key="3">
    <source>
        <dbReference type="ARBA" id="ARBA00022448"/>
    </source>
</evidence>
<keyword evidence="6 8" id="KW-1133">Transmembrane helix</keyword>
<dbReference type="GO" id="GO:0015179">
    <property type="term" value="F:L-amino acid transmembrane transporter activity"/>
    <property type="evidence" value="ECO:0007669"/>
    <property type="project" value="TreeGrafter"/>
</dbReference>
<feature type="transmembrane region" description="Helical" evidence="8">
    <location>
        <begin position="264"/>
        <end position="282"/>
    </location>
</feature>
<feature type="transmembrane region" description="Helical" evidence="8">
    <location>
        <begin position="335"/>
        <end position="354"/>
    </location>
</feature>
<reference evidence="10" key="1">
    <citation type="submission" date="2020-01" db="EMBL/GenBank/DDBJ databases">
        <title>Genome Sequencing of Three Apophysomyces-Like Fungal Strains Confirms a Novel Fungal Genus in the Mucoromycota with divergent Burkholderia-like Endosymbiotic Bacteria.</title>
        <authorList>
            <person name="Stajich J.E."/>
            <person name="Macias A.M."/>
            <person name="Carter-House D."/>
            <person name="Lovett B."/>
            <person name="Kasson L.R."/>
            <person name="Berry K."/>
            <person name="Grigoriev I."/>
            <person name="Chang Y."/>
            <person name="Spatafora J."/>
            <person name="Kasson M.T."/>
        </authorList>
    </citation>
    <scope>NUCLEOTIDE SEQUENCE</scope>
    <source>
        <strain evidence="10">NRRL A-21654</strain>
    </source>
</reference>
<evidence type="ECO:0000256" key="5">
    <source>
        <dbReference type="ARBA" id="ARBA00022970"/>
    </source>
</evidence>
<protein>
    <recommendedName>
        <fullName evidence="9">Amino acid transporter transmembrane domain-containing protein</fullName>
    </recommendedName>
</protein>
<dbReference type="EMBL" id="JABAYA010000010">
    <property type="protein sequence ID" value="KAF7731383.1"/>
    <property type="molecule type" value="Genomic_DNA"/>
</dbReference>
<keyword evidence="7 8" id="KW-0472">Membrane</keyword>
<comment type="subcellular location">
    <subcellularLocation>
        <location evidence="1">Membrane</location>
        <topology evidence="1">Multi-pass membrane protein</topology>
    </subcellularLocation>
</comment>
<dbReference type="OrthoDB" id="655540at2759"/>
<evidence type="ECO:0000256" key="7">
    <source>
        <dbReference type="ARBA" id="ARBA00023136"/>
    </source>
</evidence>
<feature type="transmembrane region" description="Helical" evidence="8">
    <location>
        <begin position="366"/>
        <end position="389"/>
    </location>
</feature>
<evidence type="ECO:0000256" key="6">
    <source>
        <dbReference type="ARBA" id="ARBA00022989"/>
    </source>
</evidence>
<sequence>MSNNTPHNHPNSALSSYTEAITIPNVNRHDRPVDHYGSFPDDYSIDDRPVSGSLSERIGSFVGSYSRTSLMHMAENVAVPSYEDHGLGNDEILSVGSQAKTRRNRGQSQDTVNEQTTLLYSSLSKINTNASRATVADSYAADPYIDMTKKSTFYESLFNSVNVLVGIGILALPLGFKCAGWALGAFIFLFSVGVTNYTAKLLAKCMDAQHDSHTYGDMGAAAFGLPGRIGVSILFLTELITGSVALVVLLSDGIDSLFPGHSPLSLRIISFLILTPTVFLPVRHLSYTSLLGIFSVLSVLFVIIVDGFSKPNSPGSLLEPADTTVWPSNWSSLPLSFGLIMAGFAGHGVFPTIYRDMQHPKKYESVVNWSYFVTAIVYATVAICGYLMFGSATMQEITQNLVAVPEYNATLNRIAVWLVSLTPIAKFALTSNPVNISLEILLFGSETVEKWCAKGRWRTSALTIVTRVLVSAIIVTLAYVIPDFHKIMSLLGAFFAYVIAAIFPIVCHLRLFAGTIPAWERVMSWILLILSAVFALSGTIWSFM</sequence>
<keyword evidence="5" id="KW-0029">Amino-acid transport</keyword>
<comment type="similarity">
    <text evidence="2">Belongs to the amino acid/polyamine transporter 2 family.</text>
</comment>
<feature type="transmembrane region" description="Helical" evidence="8">
    <location>
        <begin position="525"/>
        <end position="543"/>
    </location>
</feature>
<evidence type="ECO:0000256" key="8">
    <source>
        <dbReference type="SAM" id="Phobius"/>
    </source>
</evidence>
<evidence type="ECO:0000256" key="2">
    <source>
        <dbReference type="ARBA" id="ARBA00008066"/>
    </source>
</evidence>
<feature type="transmembrane region" description="Helical" evidence="8">
    <location>
        <begin position="409"/>
        <end position="429"/>
    </location>
</feature>
<gene>
    <name evidence="10" type="ORF">EC973_000191</name>
</gene>
<feature type="domain" description="Amino acid transporter transmembrane" evidence="9">
    <location>
        <begin position="150"/>
        <end position="541"/>
    </location>
</feature>
<proteinExistence type="inferred from homology"/>
<feature type="transmembrane region" description="Helical" evidence="8">
    <location>
        <begin position="460"/>
        <end position="481"/>
    </location>
</feature>
<feature type="transmembrane region" description="Helical" evidence="8">
    <location>
        <begin position="487"/>
        <end position="513"/>
    </location>
</feature>
<evidence type="ECO:0000256" key="4">
    <source>
        <dbReference type="ARBA" id="ARBA00022692"/>
    </source>
</evidence>
<organism evidence="10 11">
    <name type="scientific">Apophysomyces ossiformis</name>
    <dbReference type="NCBI Taxonomy" id="679940"/>
    <lineage>
        <taxon>Eukaryota</taxon>
        <taxon>Fungi</taxon>
        <taxon>Fungi incertae sedis</taxon>
        <taxon>Mucoromycota</taxon>
        <taxon>Mucoromycotina</taxon>
        <taxon>Mucoromycetes</taxon>
        <taxon>Mucorales</taxon>
        <taxon>Mucorineae</taxon>
        <taxon>Mucoraceae</taxon>
        <taxon>Apophysomyces</taxon>
    </lineage>
</organism>
<keyword evidence="3" id="KW-0813">Transport</keyword>
<evidence type="ECO:0000313" key="11">
    <source>
        <dbReference type="Proteomes" id="UP000605846"/>
    </source>
</evidence>
<feature type="transmembrane region" description="Helical" evidence="8">
    <location>
        <begin position="233"/>
        <end position="252"/>
    </location>
</feature>
<dbReference type="PANTHER" id="PTHR22950:SF692">
    <property type="entry name" value="TRANSMEMBRANE AMINO ACID TRANSPORTER FAMILY PROTEIN"/>
    <property type="match status" value="1"/>
</dbReference>
<dbReference type="AlphaFoldDB" id="A0A8H7BYF7"/>
<dbReference type="PANTHER" id="PTHR22950">
    <property type="entry name" value="AMINO ACID TRANSPORTER"/>
    <property type="match status" value="1"/>
</dbReference>
<dbReference type="InterPro" id="IPR013057">
    <property type="entry name" value="AA_transpt_TM"/>
</dbReference>
<keyword evidence="11" id="KW-1185">Reference proteome</keyword>
<comment type="caution">
    <text evidence="10">The sequence shown here is derived from an EMBL/GenBank/DDBJ whole genome shotgun (WGS) entry which is preliminary data.</text>
</comment>
<feature type="transmembrane region" description="Helical" evidence="8">
    <location>
        <begin position="289"/>
        <end position="308"/>
    </location>
</feature>
<evidence type="ECO:0000259" key="9">
    <source>
        <dbReference type="Pfam" id="PF01490"/>
    </source>
</evidence>
<name>A0A8H7BYF7_9FUNG</name>
<keyword evidence="4 8" id="KW-0812">Transmembrane</keyword>
<dbReference type="Proteomes" id="UP000605846">
    <property type="component" value="Unassembled WGS sequence"/>
</dbReference>
<evidence type="ECO:0000313" key="10">
    <source>
        <dbReference type="EMBL" id="KAF7731383.1"/>
    </source>
</evidence>
<feature type="transmembrane region" description="Helical" evidence="8">
    <location>
        <begin position="181"/>
        <end position="199"/>
    </location>
</feature>
<dbReference type="Pfam" id="PF01490">
    <property type="entry name" value="Aa_trans"/>
    <property type="match status" value="1"/>
</dbReference>
<dbReference type="GO" id="GO:0005774">
    <property type="term" value="C:vacuolar membrane"/>
    <property type="evidence" value="ECO:0007669"/>
    <property type="project" value="TreeGrafter"/>
</dbReference>
<accession>A0A8H7BYF7</accession>
<evidence type="ECO:0000256" key="1">
    <source>
        <dbReference type="ARBA" id="ARBA00004141"/>
    </source>
</evidence>